<dbReference type="InterPro" id="IPR058240">
    <property type="entry name" value="rSAM_sf"/>
</dbReference>
<evidence type="ECO:0000256" key="5">
    <source>
        <dbReference type="ARBA" id="ARBA00023014"/>
    </source>
</evidence>
<protein>
    <recommendedName>
        <fullName evidence="6">Radical SAM core domain-containing protein</fullName>
    </recommendedName>
</protein>
<dbReference type="GO" id="GO:0051536">
    <property type="term" value="F:iron-sulfur cluster binding"/>
    <property type="evidence" value="ECO:0007669"/>
    <property type="project" value="UniProtKB-KW"/>
</dbReference>
<dbReference type="RefSeq" id="WP_070067952.1">
    <property type="nucleotide sequence ID" value="NZ_MJUW02000114.1"/>
</dbReference>
<evidence type="ECO:0000313" key="8">
    <source>
        <dbReference type="Proteomes" id="UP000242219"/>
    </source>
</evidence>
<evidence type="ECO:0000256" key="4">
    <source>
        <dbReference type="ARBA" id="ARBA00023004"/>
    </source>
</evidence>
<dbReference type="PANTHER" id="PTHR11228:SF7">
    <property type="entry name" value="PQQA PEPTIDE CYCLASE"/>
    <property type="match status" value="1"/>
</dbReference>
<keyword evidence="4" id="KW-0408">Iron</keyword>
<evidence type="ECO:0000256" key="3">
    <source>
        <dbReference type="ARBA" id="ARBA00022723"/>
    </source>
</evidence>
<evidence type="ECO:0000313" key="7">
    <source>
        <dbReference type="EMBL" id="OQD44828.1"/>
    </source>
</evidence>
<evidence type="ECO:0000256" key="1">
    <source>
        <dbReference type="ARBA" id="ARBA00001966"/>
    </source>
</evidence>
<dbReference type="PANTHER" id="PTHR11228">
    <property type="entry name" value="RADICAL SAM DOMAIN PROTEIN"/>
    <property type="match status" value="1"/>
</dbReference>
<dbReference type="Proteomes" id="UP000242219">
    <property type="component" value="Unassembled WGS sequence"/>
</dbReference>
<dbReference type="SFLD" id="SFLDG01067">
    <property type="entry name" value="SPASM/twitch_domain_containing"/>
    <property type="match status" value="1"/>
</dbReference>
<accession>A0A1V6LXG0</accession>
<dbReference type="Gene3D" id="3.20.20.70">
    <property type="entry name" value="Aldolase class I"/>
    <property type="match status" value="1"/>
</dbReference>
<sequence>MNTSNRTVPASYDLLSPFLLAPGGTRIIQIQPTLRCNLRCVHCYSESGPDRTEELSLESLKNFLADAGSLGYRYVGVSGGEPLLWEGLEGFLDFAMEKGFSTSITTNGTLLTAKKAVRLHKRVGIVAVSVDGPPEDHAEIRRSTTAFISMKHGLSALRDAGVPFTLAFTLTRYNADRLRWLYEFANEEGAVGIHVHPLSGIGSAGIFLSAAIPDNVEFKVASWLLALLVCNNGSGVPVITFDAIPRAVVEQSCWPMLVEDVERLRSAPFADLVPSLTVEPDGCIVPFTYGFRRKWSLGFIGQKPLDRMVEAWRATCAAPVATILRSTLERLAAADIEYCDLFWEMLVSANG</sequence>
<comment type="caution">
    <text evidence="7">The sequence shown here is derived from an EMBL/GenBank/DDBJ whole genome shotgun (WGS) entry which is preliminary data.</text>
</comment>
<name>A0A1V6LXG0_9BACT</name>
<organism evidence="7 8">
    <name type="scientific">Candidatus Brocadia sapporoensis</name>
    <dbReference type="NCBI Taxonomy" id="392547"/>
    <lineage>
        <taxon>Bacteria</taxon>
        <taxon>Pseudomonadati</taxon>
        <taxon>Planctomycetota</taxon>
        <taxon>Candidatus Brocadiia</taxon>
        <taxon>Candidatus Brocadiales</taxon>
        <taxon>Candidatus Brocadiaceae</taxon>
        <taxon>Candidatus Brocadia</taxon>
    </lineage>
</organism>
<dbReference type="Pfam" id="PF04055">
    <property type="entry name" value="Radical_SAM"/>
    <property type="match status" value="1"/>
</dbReference>
<evidence type="ECO:0000259" key="6">
    <source>
        <dbReference type="PROSITE" id="PS51918"/>
    </source>
</evidence>
<keyword evidence="2" id="KW-0949">S-adenosyl-L-methionine</keyword>
<dbReference type="EMBL" id="MJUW02000114">
    <property type="protein sequence ID" value="OQD44828.1"/>
    <property type="molecule type" value="Genomic_DNA"/>
</dbReference>
<evidence type="ECO:0000256" key="2">
    <source>
        <dbReference type="ARBA" id="ARBA00022691"/>
    </source>
</evidence>
<reference evidence="7 8" key="1">
    <citation type="journal article" date="2016" name="Genome Announc.">
        <title>Draft Genome Sequence of the Anaerobic Ammonium-Oxidizing Bacterium 'Candidatus Brocadia sp. 40'.</title>
        <authorList>
            <person name="Ali M."/>
            <person name="Haroon M.F."/>
            <person name="Narita Y."/>
            <person name="Zhang L."/>
            <person name="Rangel Shaw D."/>
            <person name="Okabe S."/>
            <person name="Saikaly P.E."/>
        </authorList>
    </citation>
    <scope>NUCLEOTIDE SEQUENCE [LARGE SCALE GENOMIC DNA]</scope>
    <source>
        <strain evidence="7 8">40</strain>
    </source>
</reference>
<dbReference type="GO" id="GO:0046872">
    <property type="term" value="F:metal ion binding"/>
    <property type="evidence" value="ECO:0007669"/>
    <property type="project" value="UniProtKB-KW"/>
</dbReference>
<gene>
    <name evidence="7" type="ORF">BIY37_11395</name>
</gene>
<feature type="domain" description="Radical SAM core" evidence="6">
    <location>
        <begin position="20"/>
        <end position="242"/>
    </location>
</feature>
<keyword evidence="3" id="KW-0479">Metal-binding</keyword>
<dbReference type="InterPro" id="IPR013785">
    <property type="entry name" value="Aldolase_TIM"/>
</dbReference>
<keyword evidence="8" id="KW-1185">Reference proteome</keyword>
<dbReference type="SUPFAM" id="SSF102114">
    <property type="entry name" value="Radical SAM enzymes"/>
    <property type="match status" value="1"/>
</dbReference>
<dbReference type="InterPro" id="IPR007197">
    <property type="entry name" value="rSAM"/>
</dbReference>
<keyword evidence="5" id="KW-0411">Iron-sulfur</keyword>
<proteinExistence type="predicted"/>
<dbReference type="AlphaFoldDB" id="A0A1V6LXG0"/>
<dbReference type="InterPro" id="IPR050377">
    <property type="entry name" value="Radical_SAM_PqqE_MftC-like"/>
</dbReference>
<comment type="cofactor">
    <cofactor evidence="1">
        <name>[4Fe-4S] cluster</name>
        <dbReference type="ChEBI" id="CHEBI:49883"/>
    </cofactor>
</comment>
<dbReference type="SFLD" id="SFLDS00029">
    <property type="entry name" value="Radical_SAM"/>
    <property type="match status" value="1"/>
</dbReference>
<dbReference type="CDD" id="cd01335">
    <property type="entry name" value="Radical_SAM"/>
    <property type="match status" value="1"/>
</dbReference>
<dbReference type="PROSITE" id="PS51918">
    <property type="entry name" value="RADICAL_SAM"/>
    <property type="match status" value="1"/>
</dbReference>
<dbReference type="GO" id="GO:0003824">
    <property type="term" value="F:catalytic activity"/>
    <property type="evidence" value="ECO:0007669"/>
    <property type="project" value="InterPro"/>
</dbReference>